<name>A0ABP5L9J3_9ACTN</name>
<reference evidence="4" key="1">
    <citation type="journal article" date="2019" name="Int. J. Syst. Evol. Microbiol.">
        <title>The Global Catalogue of Microorganisms (GCM) 10K type strain sequencing project: providing services to taxonomists for standard genome sequencing and annotation.</title>
        <authorList>
            <consortium name="The Broad Institute Genomics Platform"/>
            <consortium name="The Broad Institute Genome Sequencing Center for Infectious Disease"/>
            <person name="Wu L."/>
            <person name="Ma J."/>
        </authorList>
    </citation>
    <scope>NUCLEOTIDE SEQUENCE [LARGE SCALE GENOMIC DNA]</scope>
    <source>
        <strain evidence="4">JCM 16022</strain>
    </source>
</reference>
<evidence type="ECO:0000259" key="2">
    <source>
        <dbReference type="Pfam" id="PF09990"/>
    </source>
</evidence>
<feature type="transmembrane region" description="Helical" evidence="1">
    <location>
        <begin position="84"/>
        <end position="101"/>
    </location>
</feature>
<evidence type="ECO:0000313" key="3">
    <source>
        <dbReference type="EMBL" id="GAA2143836.1"/>
    </source>
</evidence>
<protein>
    <recommendedName>
        <fullName evidence="2">DUF2231 domain-containing protein</fullName>
    </recommendedName>
</protein>
<sequence length="172" mass="17858">MFDLINGLPIHPLVVHAVVVLLPLAAIGTIAIAVRPDWRRRYGVLVVVAAALSTVLTPVATSSGEALEQHVGNPGEHAELGDQLIWFEIPLLLLALALVWFDRRQRAADASTHASTDAKAVSPTALKVVAALAVIAALATSVQVYRVGDSGARAAWGDQVSSSSSAGDGDAD</sequence>
<dbReference type="RefSeq" id="WP_344150017.1">
    <property type="nucleotide sequence ID" value="NZ_BAAAQR010000004.1"/>
</dbReference>
<feature type="transmembrane region" description="Helical" evidence="1">
    <location>
        <begin position="42"/>
        <end position="64"/>
    </location>
</feature>
<accession>A0ABP5L9J3</accession>
<evidence type="ECO:0000256" key="1">
    <source>
        <dbReference type="SAM" id="Phobius"/>
    </source>
</evidence>
<organism evidence="3 4">
    <name type="scientific">Nocardioides koreensis</name>
    <dbReference type="NCBI Taxonomy" id="433651"/>
    <lineage>
        <taxon>Bacteria</taxon>
        <taxon>Bacillati</taxon>
        <taxon>Actinomycetota</taxon>
        <taxon>Actinomycetes</taxon>
        <taxon>Propionibacteriales</taxon>
        <taxon>Nocardioidaceae</taxon>
        <taxon>Nocardioides</taxon>
    </lineage>
</organism>
<keyword evidence="4" id="KW-1185">Reference proteome</keyword>
<gene>
    <name evidence="3" type="ORF">GCM10009844_16690</name>
</gene>
<feature type="domain" description="DUF2231" evidence="2">
    <location>
        <begin position="7"/>
        <end position="162"/>
    </location>
</feature>
<proteinExistence type="predicted"/>
<dbReference type="Proteomes" id="UP001501771">
    <property type="component" value="Unassembled WGS sequence"/>
</dbReference>
<dbReference type="Pfam" id="PF09990">
    <property type="entry name" value="DUF2231"/>
    <property type="match status" value="1"/>
</dbReference>
<keyword evidence="1" id="KW-0472">Membrane</keyword>
<keyword evidence="1" id="KW-0812">Transmembrane</keyword>
<comment type="caution">
    <text evidence="3">The sequence shown here is derived from an EMBL/GenBank/DDBJ whole genome shotgun (WGS) entry which is preliminary data.</text>
</comment>
<evidence type="ECO:0000313" key="4">
    <source>
        <dbReference type="Proteomes" id="UP001501771"/>
    </source>
</evidence>
<dbReference type="InterPro" id="IPR019251">
    <property type="entry name" value="DUF2231_TM"/>
</dbReference>
<feature type="transmembrane region" description="Helical" evidence="1">
    <location>
        <begin position="13"/>
        <end position="35"/>
    </location>
</feature>
<keyword evidence="1" id="KW-1133">Transmembrane helix</keyword>
<dbReference type="EMBL" id="BAAAQR010000004">
    <property type="protein sequence ID" value="GAA2143836.1"/>
    <property type="molecule type" value="Genomic_DNA"/>
</dbReference>